<dbReference type="PROSITE" id="PS51337">
    <property type="entry name" value="B12_BINDING_NTER"/>
    <property type="match status" value="1"/>
</dbReference>
<dbReference type="EMBL" id="BARW01002821">
    <property type="protein sequence ID" value="GAI60467.1"/>
    <property type="molecule type" value="Genomic_DNA"/>
</dbReference>
<dbReference type="InterPro" id="IPR003759">
    <property type="entry name" value="Cbl-bd_cap"/>
</dbReference>
<feature type="domain" description="B12-binding" evidence="3">
    <location>
        <begin position="89"/>
        <end position="190"/>
    </location>
</feature>
<sequence>MTDFSSGLSQAVQDGDDKKVVQLVKEALAEGLPAIDILEKGLVPGVQALGQLFKDGQVYLPEILISVRAMNKGLEELQPHLVGADIHNKGTVVLGTVEGDLHDIGKNLVGMMLGSNGFNVVDVGVDVSADSFASAAKESNADIVAMSGLLTTTITYFPTVIEALEKTGLKNKVKVMIGGAPVTRGLADEI</sequence>
<evidence type="ECO:0000256" key="2">
    <source>
        <dbReference type="ARBA" id="ARBA00023285"/>
    </source>
</evidence>
<evidence type="ECO:0000259" key="3">
    <source>
        <dbReference type="PROSITE" id="PS51332"/>
    </source>
</evidence>
<accession>X1PW31</accession>
<dbReference type="GO" id="GO:0005829">
    <property type="term" value="C:cytosol"/>
    <property type="evidence" value="ECO:0007669"/>
    <property type="project" value="TreeGrafter"/>
</dbReference>
<dbReference type="PANTHER" id="PTHR45833">
    <property type="entry name" value="METHIONINE SYNTHASE"/>
    <property type="match status" value="1"/>
</dbReference>
<protein>
    <recommendedName>
        <fullName evidence="6">B12-binding domain-containing protein</fullName>
    </recommendedName>
</protein>
<organism evidence="5">
    <name type="scientific">marine sediment metagenome</name>
    <dbReference type="NCBI Taxonomy" id="412755"/>
    <lineage>
        <taxon>unclassified sequences</taxon>
        <taxon>metagenomes</taxon>
        <taxon>ecological metagenomes</taxon>
    </lineage>
</organism>
<dbReference type="PROSITE" id="PS51332">
    <property type="entry name" value="B12_BINDING"/>
    <property type="match status" value="1"/>
</dbReference>
<dbReference type="PANTHER" id="PTHR45833:SF1">
    <property type="entry name" value="METHIONINE SYNTHASE"/>
    <property type="match status" value="1"/>
</dbReference>
<gene>
    <name evidence="5" type="ORF">S12H4_07595</name>
</gene>
<proteinExistence type="predicted"/>
<dbReference type="AlphaFoldDB" id="X1PW31"/>
<dbReference type="GO" id="GO:0046872">
    <property type="term" value="F:metal ion binding"/>
    <property type="evidence" value="ECO:0007669"/>
    <property type="project" value="UniProtKB-KW"/>
</dbReference>
<dbReference type="Gene3D" id="1.10.1240.10">
    <property type="entry name" value="Methionine synthase domain"/>
    <property type="match status" value="1"/>
</dbReference>
<name>X1PW31_9ZZZZ</name>
<dbReference type="InterPro" id="IPR006158">
    <property type="entry name" value="Cobalamin-bd"/>
</dbReference>
<dbReference type="Pfam" id="PF02310">
    <property type="entry name" value="B12-binding"/>
    <property type="match status" value="1"/>
</dbReference>
<dbReference type="InterPro" id="IPR050554">
    <property type="entry name" value="Met_Synthase/Corrinoid"/>
</dbReference>
<dbReference type="InterPro" id="IPR036724">
    <property type="entry name" value="Cobalamin-bd_sf"/>
</dbReference>
<dbReference type="SUPFAM" id="SSF52242">
    <property type="entry name" value="Cobalamin (vitamin B12)-binding domain"/>
    <property type="match status" value="1"/>
</dbReference>
<dbReference type="GO" id="GO:0008705">
    <property type="term" value="F:methionine synthase activity"/>
    <property type="evidence" value="ECO:0007669"/>
    <property type="project" value="TreeGrafter"/>
</dbReference>
<feature type="domain" description="B12-binding N-terminal" evidence="4">
    <location>
        <begin position="1"/>
        <end position="89"/>
    </location>
</feature>
<dbReference type="Pfam" id="PF02607">
    <property type="entry name" value="B12-binding_2"/>
    <property type="match status" value="1"/>
</dbReference>
<dbReference type="GO" id="GO:0050667">
    <property type="term" value="P:homocysteine metabolic process"/>
    <property type="evidence" value="ECO:0007669"/>
    <property type="project" value="TreeGrafter"/>
</dbReference>
<evidence type="ECO:0000256" key="1">
    <source>
        <dbReference type="ARBA" id="ARBA00022723"/>
    </source>
</evidence>
<dbReference type="CDD" id="cd02070">
    <property type="entry name" value="corrinoid_protein_B12-BD"/>
    <property type="match status" value="1"/>
</dbReference>
<dbReference type="SMART" id="SM01018">
    <property type="entry name" value="B12-binding_2"/>
    <property type="match status" value="1"/>
</dbReference>
<dbReference type="SUPFAM" id="SSF47644">
    <property type="entry name" value="Methionine synthase domain"/>
    <property type="match status" value="1"/>
</dbReference>
<dbReference type="GO" id="GO:0031419">
    <property type="term" value="F:cobalamin binding"/>
    <property type="evidence" value="ECO:0007669"/>
    <property type="project" value="InterPro"/>
</dbReference>
<keyword evidence="1" id="KW-0479">Metal-binding</keyword>
<evidence type="ECO:0008006" key="6">
    <source>
        <dbReference type="Google" id="ProtNLM"/>
    </source>
</evidence>
<reference evidence="5" key="1">
    <citation type="journal article" date="2014" name="Front. Microbiol.">
        <title>High frequency of phylogenetically diverse reductive dehalogenase-homologous genes in deep subseafloor sedimentary metagenomes.</title>
        <authorList>
            <person name="Kawai M."/>
            <person name="Futagami T."/>
            <person name="Toyoda A."/>
            <person name="Takaki Y."/>
            <person name="Nishi S."/>
            <person name="Hori S."/>
            <person name="Arai W."/>
            <person name="Tsubouchi T."/>
            <person name="Morono Y."/>
            <person name="Uchiyama I."/>
            <person name="Ito T."/>
            <person name="Fujiyama A."/>
            <person name="Inagaki F."/>
            <person name="Takami H."/>
        </authorList>
    </citation>
    <scope>NUCLEOTIDE SEQUENCE</scope>
    <source>
        <strain evidence="5">Expedition CK06-06</strain>
    </source>
</reference>
<comment type="caution">
    <text evidence="5">The sequence shown here is derived from an EMBL/GenBank/DDBJ whole genome shotgun (WGS) entry which is preliminary data.</text>
</comment>
<evidence type="ECO:0000259" key="4">
    <source>
        <dbReference type="PROSITE" id="PS51337"/>
    </source>
</evidence>
<feature type="non-terminal residue" evidence="5">
    <location>
        <position position="190"/>
    </location>
</feature>
<dbReference type="Gene3D" id="3.40.50.280">
    <property type="entry name" value="Cobalamin-binding domain"/>
    <property type="match status" value="1"/>
</dbReference>
<keyword evidence="2" id="KW-0170">Cobalt</keyword>
<evidence type="ECO:0000313" key="5">
    <source>
        <dbReference type="EMBL" id="GAI60467.1"/>
    </source>
</evidence>
<dbReference type="InterPro" id="IPR036594">
    <property type="entry name" value="Meth_synthase_dom"/>
</dbReference>
<dbReference type="GO" id="GO:0046653">
    <property type="term" value="P:tetrahydrofolate metabolic process"/>
    <property type="evidence" value="ECO:0007669"/>
    <property type="project" value="TreeGrafter"/>
</dbReference>